<name>A0A2V4BD15_9PSEU</name>
<evidence type="ECO:0000313" key="3">
    <source>
        <dbReference type="EMBL" id="PXY31949.1"/>
    </source>
</evidence>
<feature type="domain" description="PPM-type phosphatase" evidence="2">
    <location>
        <begin position="32"/>
        <end position="202"/>
    </location>
</feature>
<organism evidence="3 4">
    <name type="scientific">Prauserella muralis</name>
    <dbReference type="NCBI Taxonomy" id="588067"/>
    <lineage>
        <taxon>Bacteria</taxon>
        <taxon>Bacillati</taxon>
        <taxon>Actinomycetota</taxon>
        <taxon>Actinomycetes</taxon>
        <taxon>Pseudonocardiales</taxon>
        <taxon>Pseudonocardiaceae</taxon>
        <taxon>Prauserella</taxon>
    </lineage>
</organism>
<evidence type="ECO:0000313" key="4">
    <source>
        <dbReference type="Proteomes" id="UP000249915"/>
    </source>
</evidence>
<dbReference type="InterPro" id="IPR001932">
    <property type="entry name" value="PPM-type_phosphatase-like_dom"/>
</dbReference>
<reference evidence="3 4" key="1">
    <citation type="submission" date="2016-07" db="EMBL/GenBank/DDBJ databases">
        <title>Draft genome sequence of Prauserella muralis DSM 45305, isolated from a mould-covered wall in an indoor environment.</title>
        <authorList>
            <person name="Ruckert C."/>
            <person name="Albersmeier A."/>
            <person name="Jiang C.-L."/>
            <person name="Jiang Y."/>
            <person name="Kalinowski J."/>
            <person name="Schneider O."/>
            <person name="Winkler A."/>
            <person name="Zotchev S.B."/>
        </authorList>
    </citation>
    <scope>NUCLEOTIDE SEQUENCE [LARGE SCALE GENOMIC DNA]</scope>
    <source>
        <strain evidence="3 4">DSM 45305</strain>
    </source>
</reference>
<dbReference type="RefSeq" id="WP_112280776.1">
    <property type="nucleotide sequence ID" value="NZ_MASW01000001.1"/>
</dbReference>
<dbReference type="OrthoDB" id="3190646at2"/>
<dbReference type="AlphaFoldDB" id="A0A2V4BD15"/>
<dbReference type="Proteomes" id="UP000249915">
    <property type="component" value="Unassembled WGS sequence"/>
</dbReference>
<dbReference type="EMBL" id="MASW01000001">
    <property type="protein sequence ID" value="PXY31949.1"/>
    <property type="molecule type" value="Genomic_DNA"/>
</dbReference>
<feature type="region of interest" description="Disordered" evidence="1">
    <location>
        <begin position="1"/>
        <end position="20"/>
    </location>
</feature>
<dbReference type="Gene3D" id="3.60.40.10">
    <property type="entry name" value="PPM-type phosphatase domain"/>
    <property type="match status" value="1"/>
</dbReference>
<comment type="caution">
    <text evidence="3">The sequence shown here is derived from an EMBL/GenBank/DDBJ whole genome shotgun (WGS) entry which is preliminary data.</text>
</comment>
<evidence type="ECO:0000259" key="2">
    <source>
        <dbReference type="Pfam" id="PF13672"/>
    </source>
</evidence>
<proteinExistence type="predicted"/>
<dbReference type="Pfam" id="PF13672">
    <property type="entry name" value="PP2C_2"/>
    <property type="match status" value="1"/>
</dbReference>
<accession>A0A2V4BD15</accession>
<dbReference type="SUPFAM" id="SSF81606">
    <property type="entry name" value="PP2C-like"/>
    <property type="match status" value="1"/>
</dbReference>
<protein>
    <recommendedName>
        <fullName evidence="2">PPM-type phosphatase domain-containing protein</fullName>
    </recommendedName>
</protein>
<dbReference type="InterPro" id="IPR036457">
    <property type="entry name" value="PPM-type-like_dom_sf"/>
</dbReference>
<evidence type="ECO:0000256" key="1">
    <source>
        <dbReference type="SAM" id="MobiDB-lite"/>
    </source>
</evidence>
<sequence>MPHIDIAEQAGVGLDGEPRPTEDVVVTTGNAVVVLDGATEARKELPSGGWYAHRLAEQLEWRLRTDPDGDLAALLADAIAEVAAAHDLRAGHSPSSTVAMVRWTADRVDALSLADSPVVAFGRSWVEVLSDDRLSVLRHSGLLRTRAEVNRLRNHEDGFWVAEAAPEAAAHALRRSWPRVDLDAVLIATDGVSTGVDDYALFRWPGVLGLAREHGAAAVLDAVRTAERADADATRWPRPKRHDDQALALIDFAANQGAAQGVP</sequence>
<keyword evidence="4" id="KW-1185">Reference proteome</keyword>
<gene>
    <name evidence="3" type="ORF">BAY60_06385</name>
</gene>